<sequence>MKKPKGPPICGGTLTYESIAGTRIYREVGGHHRFTARCDKCGMATENDGRASLCTRTVKGPGADAPERFSRSIVVARRNKETWTLTLECGHYAEELVRQKRGTTGKNDSDFKPPPTRMRCSECERRNAAEPTLF</sequence>
<dbReference type="EMBL" id="LR797331">
    <property type="protein sequence ID" value="CAB4203480.1"/>
    <property type="molecule type" value="Genomic_DNA"/>
</dbReference>
<proteinExistence type="predicted"/>
<gene>
    <name evidence="2" type="ORF">UFOVP1382_96</name>
</gene>
<feature type="compositionally biased region" description="Basic and acidic residues" evidence="1">
    <location>
        <begin position="119"/>
        <end position="128"/>
    </location>
</feature>
<evidence type="ECO:0000256" key="1">
    <source>
        <dbReference type="SAM" id="MobiDB-lite"/>
    </source>
</evidence>
<accession>A0A6J5RXT7</accession>
<protein>
    <submittedName>
        <fullName evidence="2">Uncharacterized protein</fullName>
    </submittedName>
</protein>
<organism evidence="2">
    <name type="scientific">uncultured Caudovirales phage</name>
    <dbReference type="NCBI Taxonomy" id="2100421"/>
    <lineage>
        <taxon>Viruses</taxon>
        <taxon>Duplodnaviria</taxon>
        <taxon>Heunggongvirae</taxon>
        <taxon>Uroviricota</taxon>
        <taxon>Caudoviricetes</taxon>
        <taxon>Peduoviridae</taxon>
        <taxon>Maltschvirus</taxon>
        <taxon>Maltschvirus maltsch</taxon>
    </lineage>
</organism>
<evidence type="ECO:0000313" key="2">
    <source>
        <dbReference type="EMBL" id="CAB4203480.1"/>
    </source>
</evidence>
<reference evidence="2" key="1">
    <citation type="submission" date="2020-05" db="EMBL/GenBank/DDBJ databases">
        <authorList>
            <person name="Chiriac C."/>
            <person name="Salcher M."/>
            <person name="Ghai R."/>
            <person name="Kavagutti S V."/>
        </authorList>
    </citation>
    <scope>NUCLEOTIDE SEQUENCE</scope>
</reference>
<feature type="region of interest" description="Disordered" evidence="1">
    <location>
        <begin position="100"/>
        <end position="134"/>
    </location>
</feature>
<name>A0A6J5RXT7_9CAUD</name>